<dbReference type="GO" id="GO:0035861">
    <property type="term" value="C:site of double-strand break"/>
    <property type="evidence" value="ECO:0007669"/>
    <property type="project" value="TreeGrafter"/>
</dbReference>
<sequence>MDLDAAYIEPLIDDWVEQLQQTVKNERQEQIVNAANFAIPFIAIPASTVNAAFKIAEYLELESNVKYMAVQLYDTYIWKQFWELYKTEISNENNFSEMSWLCKVSTKSSKQTKLSLMSCFQLACKMDSHSGVLRISQILNILHLIDKEAVYTPSMISSSEIRVFKTVGFKMPLYTPLHCIEILLAATGLGENLNMINISTDLLDLAYLQHDRLYMQFYLHYTDKDNLHMEHRAKQMISLKSNLLFLSAAIVYCTTFFLCLDTNVSEEQLLITKLAELSSTTNKDISNMANTLLLIATQE</sequence>
<dbReference type="Proteomes" id="UP001430953">
    <property type="component" value="Unassembled WGS sequence"/>
</dbReference>
<name>A0AAW2FM10_9HYME</name>
<evidence type="ECO:0000313" key="2">
    <source>
        <dbReference type="Proteomes" id="UP001430953"/>
    </source>
</evidence>
<dbReference type="AlphaFoldDB" id="A0AAW2FM10"/>
<dbReference type="Gene3D" id="1.10.472.10">
    <property type="entry name" value="Cyclin-like"/>
    <property type="match status" value="1"/>
</dbReference>
<gene>
    <name evidence="1" type="ORF">PUN28_011175</name>
</gene>
<evidence type="ECO:0000313" key="1">
    <source>
        <dbReference type="EMBL" id="KAL0116125.1"/>
    </source>
</evidence>
<accession>A0AAW2FM10</accession>
<dbReference type="PANTHER" id="PTHR21615:SF2">
    <property type="entry name" value="CYCLIN N-TERMINAL DOMAIN-CONTAINING PROTEIN 1"/>
    <property type="match status" value="1"/>
</dbReference>
<protein>
    <recommendedName>
        <fullName evidence="3">Cyclin N-terminal domain-containing protein</fullName>
    </recommendedName>
</protein>
<organism evidence="1 2">
    <name type="scientific">Cardiocondyla obscurior</name>
    <dbReference type="NCBI Taxonomy" id="286306"/>
    <lineage>
        <taxon>Eukaryota</taxon>
        <taxon>Metazoa</taxon>
        <taxon>Ecdysozoa</taxon>
        <taxon>Arthropoda</taxon>
        <taxon>Hexapoda</taxon>
        <taxon>Insecta</taxon>
        <taxon>Pterygota</taxon>
        <taxon>Neoptera</taxon>
        <taxon>Endopterygota</taxon>
        <taxon>Hymenoptera</taxon>
        <taxon>Apocrita</taxon>
        <taxon>Aculeata</taxon>
        <taxon>Formicoidea</taxon>
        <taxon>Formicidae</taxon>
        <taxon>Myrmicinae</taxon>
        <taxon>Cardiocondyla</taxon>
    </lineage>
</organism>
<proteinExistence type="predicted"/>
<dbReference type="InterPro" id="IPR036915">
    <property type="entry name" value="Cyclin-like_sf"/>
</dbReference>
<keyword evidence="2" id="KW-1185">Reference proteome</keyword>
<reference evidence="1 2" key="1">
    <citation type="submission" date="2023-03" db="EMBL/GenBank/DDBJ databases">
        <title>High recombination rates correlate with genetic variation in Cardiocondyla obscurior ants.</title>
        <authorList>
            <person name="Errbii M."/>
        </authorList>
    </citation>
    <scope>NUCLEOTIDE SEQUENCE [LARGE SCALE GENOMIC DNA]</scope>
    <source>
        <strain evidence="1">Alpha-2009</strain>
        <tissue evidence="1">Whole body</tissue>
    </source>
</reference>
<dbReference type="EMBL" id="JADYXP020000010">
    <property type="protein sequence ID" value="KAL0116125.1"/>
    <property type="molecule type" value="Genomic_DNA"/>
</dbReference>
<evidence type="ECO:0008006" key="3">
    <source>
        <dbReference type="Google" id="ProtNLM"/>
    </source>
</evidence>
<dbReference type="SUPFAM" id="SSF47954">
    <property type="entry name" value="Cyclin-like"/>
    <property type="match status" value="1"/>
</dbReference>
<comment type="caution">
    <text evidence="1">The sequence shown here is derived from an EMBL/GenBank/DDBJ whole genome shotgun (WGS) entry which is preliminary data.</text>
</comment>
<dbReference type="PANTHER" id="PTHR21615">
    <property type="entry name" value="CYCLIN N-TERMINAL DOMAIN-CONTAINING PROTEIN 1"/>
    <property type="match status" value="1"/>
</dbReference>
<dbReference type="GO" id="GO:0007131">
    <property type="term" value="P:reciprocal meiotic recombination"/>
    <property type="evidence" value="ECO:0007669"/>
    <property type="project" value="TreeGrafter"/>
</dbReference>